<gene>
    <name evidence="2" type="ORF">ALECFALPRED_005984</name>
</gene>
<evidence type="ECO:0000313" key="2">
    <source>
        <dbReference type="EMBL" id="CAF9909733.1"/>
    </source>
</evidence>
<sequence length="94" mass="9973">MSDDVLDVFTTLPQSGQANSNLTSPPNTSADGATPMAKTDEVHTTKKIEPAAQGMMYRSVRADPAAGHIWRDLNGDPKSWEAAKAVMEGSGERG</sequence>
<proteinExistence type="predicted"/>
<feature type="region of interest" description="Disordered" evidence="1">
    <location>
        <begin position="1"/>
        <end position="43"/>
    </location>
</feature>
<comment type="caution">
    <text evidence="2">The sequence shown here is derived from an EMBL/GenBank/DDBJ whole genome shotgun (WGS) entry which is preliminary data.</text>
</comment>
<dbReference type="OrthoDB" id="5299893at2759"/>
<dbReference type="EMBL" id="CAJPDR010000038">
    <property type="protein sequence ID" value="CAF9909733.1"/>
    <property type="molecule type" value="Genomic_DNA"/>
</dbReference>
<accession>A0A8H3ESP8</accession>
<organism evidence="2 3">
    <name type="scientific">Alectoria fallacina</name>
    <dbReference type="NCBI Taxonomy" id="1903189"/>
    <lineage>
        <taxon>Eukaryota</taxon>
        <taxon>Fungi</taxon>
        <taxon>Dikarya</taxon>
        <taxon>Ascomycota</taxon>
        <taxon>Pezizomycotina</taxon>
        <taxon>Lecanoromycetes</taxon>
        <taxon>OSLEUM clade</taxon>
        <taxon>Lecanoromycetidae</taxon>
        <taxon>Lecanorales</taxon>
        <taxon>Lecanorineae</taxon>
        <taxon>Parmeliaceae</taxon>
        <taxon>Alectoria</taxon>
    </lineage>
</organism>
<dbReference type="AlphaFoldDB" id="A0A8H3ESP8"/>
<name>A0A8H3ESP8_9LECA</name>
<dbReference type="Proteomes" id="UP000664203">
    <property type="component" value="Unassembled WGS sequence"/>
</dbReference>
<reference evidence="2" key="1">
    <citation type="submission" date="2021-03" db="EMBL/GenBank/DDBJ databases">
        <authorList>
            <person name="Tagirdzhanova G."/>
        </authorList>
    </citation>
    <scope>NUCLEOTIDE SEQUENCE</scope>
</reference>
<evidence type="ECO:0000256" key="1">
    <source>
        <dbReference type="SAM" id="MobiDB-lite"/>
    </source>
</evidence>
<feature type="compositionally biased region" description="Polar residues" evidence="1">
    <location>
        <begin position="11"/>
        <end position="31"/>
    </location>
</feature>
<evidence type="ECO:0000313" key="3">
    <source>
        <dbReference type="Proteomes" id="UP000664203"/>
    </source>
</evidence>
<keyword evidence="3" id="KW-1185">Reference proteome</keyword>
<protein>
    <submittedName>
        <fullName evidence="2">Uncharacterized protein</fullName>
    </submittedName>
</protein>